<comment type="caution">
    <text evidence="2">The sequence shown here is derived from an EMBL/GenBank/DDBJ whole genome shotgun (WGS) entry which is preliminary data.</text>
</comment>
<dbReference type="AlphaFoldDB" id="A0A9P4UBX4"/>
<name>A0A9P4UBX4_9PLEO</name>
<organism evidence="2 3">
    <name type="scientific">Karstenula rhodostoma CBS 690.94</name>
    <dbReference type="NCBI Taxonomy" id="1392251"/>
    <lineage>
        <taxon>Eukaryota</taxon>
        <taxon>Fungi</taxon>
        <taxon>Dikarya</taxon>
        <taxon>Ascomycota</taxon>
        <taxon>Pezizomycotina</taxon>
        <taxon>Dothideomycetes</taxon>
        <taxon>Pleosporomycetidae</taxon>
        <taxon>Pleosporales</taxon>
        <taxon>Massarineae</taxon>
        <taxon>Didymosphaeriaceae</taxon>
        <taxon>Karstenula</taxon>
    </lineage>
</organism>
<evidence type="ECO:0000256" key="1">
    <source>
        <dbReference type="SAM" id="Phobius"/>
    </source>
</evidence>
<sequence length="152" mass="17002">MDTTCTNERPFLNRYCTINDGISSTAVSFPMDGRTDLMLRSHVSTEYCAAPVARLTNSRKSSSLSLLIPFGVLAAILSIGLKLFVVVWSTTLRTRQDDVRRRSRAHGYRSRQRSAMIRDVLSEMFAGLNEAQHEPVRHVLPMTPGNPGPDYC</sequence>
<gene>
    <name evidence="2" type="ORF">P171DRAFT_43334</name>
</gene>
<evidence type="ECO:0000313" key="2">
    <source>
        <dbReference type="EMBL" id="KAF2443753.1"/>
    </source>
</evidence>
<keyword evidence="3" id="KW-1185">Reference proteome</keyword>
<proteinExistence type="predicted"/>
<keyword evidence="1" id="KW-0472">Membrane</keyword>
<keyword evidence="1" id="KW-1133">Transmembrane helix</keyword>
<accession>A0A9P4UBX4</accession>
<keyword evidence="1" id="KW-0812">Transmembrane</keyword>
<dbReference type="Proteomes" id="UP000799764">
    <property type="component" value="Unassembled WGS sequence"/>
</dbReference>
<evidence type="ECO:0000313" key="3">
    <source>
        <dbReference type="Proteomes" id="UP000799764"/>
    </source>
</evidence>
<feature type="transmembrane region" description="Helical" evidence="1">
    <location>
        <begin position="66"/>
        <end position="92"/>
    </location>
</feature>
<dbReference type="EMBL" id="MU001502">
    <property type="protein sequence ID" value="KAF2443753.1"/>
    <property type="molecule type" value="Genomic_DNA"/>
</dbReference>
<protein>
    <submittedName>
        <fullName evidence="2">Uncharacterized protein</fullName>
    </submittedName>
</protein>
<reference evidence="2" key="1">
    <citation type="journal article" date="2020" name="Stud. Mycol.">
        <title>101 Dothideomycetes genomes: a test case for predicting lifestyles and emergence of pathogens.</title>
        <authorList>
            <person name="Haridas S."/>
            <person name="Albert R."/>
            <person name="Binder M."/>
            <person name="Bloem J."/>
            <person name="Labutti K."/>
            <person name="Salamov A."/>
            <person name="Andreopoulos B."/>
            <person name="Baker S."/>
            <person name="Barry K."/>
            <person name="Bills G."/>
            <person name="Bluhm B."/>
            <person name="Cannon C."/>
            <person name="Castanera R."/>
            <person name="Culley D."/>
            <person name="Daum C."/>
            <person name="Ezra D."/>
            <person name="Gonzalez J."/>
            <person name="Henrissat B."/>
            <person name="Kuo A."/>
            <person name="Liang C."/>
            <person name="Lipzen A."/>
            <person name="Lutzoni F."/>
            <person name="Magnuson J."/>
            <person name="Mondo S."/>
            <person name="Nolan M."/>
            <person name="Ohm R."/>
            <person name="Pangilinan J."/>
            <person name="Park H.-J."/>
            <person name="Ramirez L."/>
            <person name="Alfaro M."/>
            <person name="Sun H."/>
            <person name="Tritt A."/>
            <person name="Yoshinaga Y."/>
            <person name="Zwiers L.-H."/>
            <person name="Turgeon B."/>
            <person name="Goodwin S."/>
            <person name="Spatafora J."/>
            <person name="Crous P."/>
            <person name="Grigoriev I."/>
        </authorList>
    </citation>
    <scope>NUCLEOTIDE SEQUENCE</scope>
    <source>
        <strain evidence="2">CBS 690.94</strain>
    </source>
</reference>